<evidence type="ECO:0000313" key="1">
    <source>
        <dbReference type="EMBL" id="OZI79930.1"/>
    </source>
</evidence>
<dbReference type="Gene3D" id="3.30.110.190">
    <property type="match status" value="1"/>
</dbReference>
<dbReference type="EMBL" id="NEVT01000003">
    <property type="protein sequence ID" value="OZI79930.1"/>
    <property type="molecule type" value="Genomic_DNA"/>
</dbReference>
<sequence length="286" mass="31590">MTDDSNVANLTLGKVASAVVQEAAQTAEIKAAGKNLARSSVIVTKTVENALLPLAAINYGIEKAKIYFEKRFPAMMAEKISEIPEAALKEPKASIAGPALQALAFSHEEELLEELYLALLASTMDSREDATCHPAFVEVIKQITSLEAQILPSILLRGITPAVEVRRSVNVLKDKEGPPKFATGAYSIPDTHLFNLLRDGQPGELPMRVAMVDNWVRLGLVTVTYDRSINSDEAYLWVEERPEIRRLREVHDADGLRIFFAKGGISVTSFGRYFAQAVKMREHLRE</sequence>
<comment type="caution">
    <text evidence="1">The sequence shown here is derived from an EMBL/GenBank/DDBJ whole genome shotgun (WGS) entry which is preliminary data.</text>
</comment>
<reference evidence="2" key="1">
    <citation type="submission" date="2017-05" db="EMBL/GenBank/DDBJ databases">
        <title>Complete and WGS of Bordetella genogroups.</title>
        <authorList>
            <person name="Spilker T."/>
            <person name="Lipuma J."/>
        </authorList>
    </citation>
    <scope>NUCLEOTIDE SEQUENCE [LARGE SCALE GENOMIC DNA]</scope>
    <source>
        <strain evidence="2">AU8256</strain>
    </source>
</reference>
<proteinExistence type="predicted"/>
<gene>
    <name evidence="1" type="ORF">CAL24_08460</name>
</gene>
<name>A0A261W227_9BORD</name>
<dbReference type="RefSeq" id="WP_094806384.1">
    <property type="nucleotide sequence ID" value="NZ_NEVT01000003.1"/>
</dbReference>
<dbReference type="Pfam" id="PF14337">
    <property type="entry name" value="Abi_alpha"/>
    <property type="match status" value="1"/>
</dbReference>
<protein>
    <recommendedName>
        <fullName evidence="3">DUF4393 domain-containing protein</fullName>
    </recommendedName>
</protein>
<dbReference type="AlphaFoldDB" id="A0A261W227"/>
<accession>A0A261W227</accession>
<dbReference type="Proteomes" id="UP000215633">
    <property type="component" value="Unassembled WGS sequence"/>
</dbReference>
<evidence type="ECO:0000313" key="2">
    <source>
        <dbReference type="Proteomes" id="UP000215633"/>
    </source>
</evidence>
<keyword evidence="2" id="KW-1185">Reference proteome</keyword>
<organism evidence="1 2">
    <name type="scientific">Bordetella genomosp. 2</name>
    <dbReference type="NCBI Taxonomy" id="1983456"/>
    <lineage>
        <taxon>Bacteria</taxon>
        <taxon>Pseudomonadati</taxon>
        <taxon>Pseudomonadota</taxon>
        <taxon>Betaproteobacteria</taxon>
        <taxon>Burkholderiales</taxon>
        <taxon>Alcaligenaceae</taxon>
        <taxon>Bordetella</taxon>
    </lineage>
</organism>
<dbReference type="InterPro" id="IPR025506">
    <property type="entry name" value="Abi_alpha"/>
</dbReference>
<evidence type="ECO:0008006" key="3">
    <source>
        <dbReference type="Google" id="ProtNLM"/>
    </source>
</evidence>